<dbReference type="InParanoid" id="W3XML7"/>
<dbReference type="eggNOG" id="KOG1369">
    <property type="taxonomic scope" value="Eukaryota"/>
</dbReference>
<dbReference type="EMBL" id="KI912109">
    <property type="protein sequence ID" value="ETS87283.1"/>
    <property type="molecule type" value="Genomic_DNA"/>
</dbReference>
<dbReference type="RefSeq" id="XP_007827883.1">
    <property type="nucleotide sequence ID" value="XM_007829692.1"/>
</dbReference>
<name>W3XML7_PESFW</name>
<gene>
    <name evidence="1" type="ORF">PFICI_01111</name>
</gene>
<organism evidence="1 2">
    <name type="scientific">Pestalotiopsis fici (strain W106-1 / CGMCC3.15140)</name>
    <dbReference type="NCBI Taxonomy" id="1229662"/>
    <lineage>
        <taxon>Eukaryota</taxon>
        <taxon>Fungi</taxon>
        <taxon>Dikarya</taxon>
        <taxon>Ascomycota</taxon>
        <taxon>Pezizomycotina</taxon>
        <taxon>Sordariomycetes</taxon>
        <taxon>Xylariomycetidae</taxon>
        <taxon>Amphisphaeriales</taxon>
        <taxon>Sporocadaceae</taxon>
        <taxon>Pestalotiopsis</taxon>
    </lineage>
</organism>
<protein>
    <submittedName>
        <fullName evidence="1">Uncharacterized protein</fullName>
    </submittedName>
</protein>
<dbReference type="InterPro" id="IPR043129">
    <property type="entry name" value="ATPase_NBD"/>
</dbReference>
<evidence type="ECO:0000313" key="2">
    <source>
        <dbReference type="Proteomes" id="UP000030651"/>
    </source>
</evidence>
<dbReference type="GeneID" id="19266124"/>
<proteinExistence type="predicted"/>
<dbReference type="HOGENOM" id="CLU_2776738_0_0_1"/>
<evidence type="ECO:0000313" key="1">
    <source>
        <dbReference type="EMBL" id="ETS87283.1"/>
    </source>
</evidence>
<reference evidence="2" key="1">
    <citation type="journal article" date="2015" name="BMC Genomics">
        <title>Genomic and transcriptomic analysis of the endophytic fungus Pestalotiopsis fici reveals its lifestyle and high potential for synthesis of natural products.</title>
        <authorList>
            <person name="Wang X."/>
            <person name="Zhang X."/>
            <person name="Liu L."/>
            <person name="Xiang M."/>
            <person name="Wang W."/>
            <person name="Sun X."/>
            <person name="Che Y."/>
            <person name="Guo L."/>
            <person name="Liu G."/>
            <person name="Guo L."/>
            <person name="Wang C."/>
            <person name="Yin W.B."/>
            <person name="Stadler M."/>
            <person name="Zhang X."/>
            <person name="Liu X."/>
        </authorList>
    </citation>
    <scope>NUCLEOTIDE SEQUENCE [LARGE SCALE GENOMIC DNA]</scope>
    <source>
        <strain evidence="2">W106-1 / CGMCC3.15140</strain>
    </source>
</reference>
<accession>W3XML7</accession>
<dbReference type="SUPFAM" id="SSF53067">
    <property type="entry name" value="Actin-like ATPase domain"/>
    <property type="match status" value="1"/>
</dbReference>
<dbReference type="Gene3D" id="1.10.287.1250">
    <property type="match status" value="1"/>
</dbReference>
<dbReference type="Proteomes" id="UP000030651">
    <property type="component" value="Unassembled WGS sequence"/>
</dbReference>
<dbReference type="STRING" id="1229662.W3XML7"/>
<keyword evidence="2" id="KW-1185">Reference proteome</keyword>
<dbReference type="OrthoDB" id="5422570at2759"/>
<dbReference type="AlphaFoldDB" id="W3XML7"/>
<sequence>MVVACAVCVAHCHTNNTVTGSMADVPKDLLQEIKKLEQQFTVDTTKLKQITDHFVSELEKGTRNPSRVY</sequence>
<dbReference type="KEGG" id="pfy:PFICI_01111"/>